<dbReference type="SUPFAM" id="SSF88723">
    <property type="entry name" value="PIN domain-like"/>
    <property type="match status" value="1"/>
</dbReference>
<proteinExistence type="predicted"/>
<reference evidence="1 2" key="1">
    <citation type="submission" date="2019-11" db="EMBL/GenBank/DDBJ databases">
        <title>Comparison of genomes from free-living endosymbiotic cyanobacteria isolated from Azolla.</title>
        <authorList>
            <person name="Thiel T."/>
            <person name="Pratte B."/>
        </authorList>
    </citation>
    <scope>NUCLEOTIDE SEQUENCE [LARGE SCALE GENOMIC DNA]</scope>
    <source>
        <strain evidence="1 2">N2B</strain>
    </source>
</reference>
<dbReference type="EMBL" id="JACKZP010000187">
    <property type="protein sequence ID" value="MBC1305290.1"/>
    <property type="molecule type" value="Genomic_DNA"/>
</dbReference>
<protein>
    <recommendedName>
        <fullName evidence="3">PIN domain-containing protein</fullName>
    </recommendedName>
</protein>
<keyword evidence="2" id="KW-1185">Reference proteome</keyword>
<dbReference type="Proteomes" id="UP000570851">
    <property type="component" value="Unassembled WGS sequence"/>
</dbReference>
<dbReference type="InterPro" id="IPR029060">
    <property type="entry name" value="PIN-like_dom_sf"/>
</dbReference>
<accession>A0ABR6SFW7</accession>
<sequence length="149" mass="17116">MFKILFDSDLILDAVMNRTELADDVRTLLENLHPSIRLYLTDVGLQKVSAYTYCLKNSQIPEIIVDWLQEQIQICPIDQGLLQKARYSPLRDFESAVELACVNHYQLNAVVTNKPEDFIVAAHPLCVWSFADLWLRINLESQLQATIHS</sequence>
<evidence type="ECO:0000313" key="2">
    <source>
        <dbReference type="Proteomes" id="UP000570851"/>
    </source>
</evidence>
<evidence type="ECO:0000313" key="1">
    <source>
        <dbReference type="EMBL" id="MBC1305290.1"/>
    </source>
</evidence>
<evidence type="ECO:0008006" key="3">
    <source>
        <dbReference type="Google" id="ProtNLM"/>
    </source>
</evidence>
<comment type="caution">
    <text evidence="1">The sequence shown here is derived from an EMBL/GenBank/DDBJ whole genome shotgun (WGS) entry which is preliminary data.</text>
</comment>
<name>A0ABR6SFW7_ANAVA</name>
<dbReference type="RefSeq" id="WP_011318028.1">
    <property type="nucleotide sequence ID" value="NZ_JACKZP010000187.1"/>
</dbReference>
<organism evidence="1 2">
    <name type="scientific">Trichormus variabilis N2B</name>
    <dbReference type="NCBI Taxonomy" id="2681315"/>
    <lineage>
        <taxon>Bacteria</taxon>
        <taxon>Bacillati</taxon>
        <taxon>Cyanobacteriota</taxon>
        <taxon>Cyanophyceae</taxon>
        <taxon>Nostocales</taxon>
        <taxon>Nostocaceae</taxon>
        <taxon>Trichormus</taxon>
    </lineage>
</organism>
<gene>
    <name evidence="1" type="ORF">GNE12_25625</name>
</gene>
<dbReference type="GeneID" id="58723851"/>